<dbReference type="InterPro" id="IPR008927">
    <property type="entry name" value="6-PGluconate_DH-like_C_sf"/>
</dbReference>
<evidence type="ECO:0000259" key="6">
    <source>
        <dbReference type="Pfam" id="PF03446"/>
    </source>
</evidence>
<dbReference type="EMBL" id="JASNJE010000004">
    <property type="protein sequence ID" value="MDK3072432.1"/>
    <property type="molecule type" value="Genomic_DNA"/>
</dbReference>
<organism evidence="8 9">
    <name type="scientific">Sedimentitalea xiamensis</name>
    <dbReference type="NCBI Taxonomy" id="3050037"/>
    <lineage>
        <taxon>Bacteria</taxon>
        <taxon>Pseudomonadati</taxon>
        <taxon>Pseudomonadota</taxon>
        <taxon>Alphaproteobacteria</taxon>
        <taxon>Rhodobacterales</taxon>
        <taxon>Paracoccaceae</taxon>
        <taxon>Sedimentitalea</taxon>
    </lineage>
</organism>
<evidence type="ECO:0000313" key="8">
    <source>
        <dbReference type="EMBL" id="MDK3072432.1"/>
    </source>
</evidence>
<dbReference type="Pfam" id="PF03446">
    <property type="entry name" value="NAD_binding_2"/>
    <property type="match status" value="1"/>
</dbReference>
<dbReference type="Pfam" id="PF14833">
    <property type="entry name" value="NAD_binding_11"/>
    <property type="match status" value="1"/>
</dbReference>
<evidence type="ECO:0000259" key="7">
    <source>
        <dbReference type="Pfam" id="PF14833"/>
    </source>
</evidence>
<evidence type="ECO:0000256" key="3">
    <source>
        <dbReference type="ARBA" id="ARBA00023002"/>
    </source>
</evidence>
<protein>
    <recommendedName>
        <fullName evidence="5">3-hydroxyisobutyrate dehydrogenase</fullName>
        <shortName evidence="5">HIBADH</shortName>
        <ecNumber evidence="5">1.1.1.31</ecNumber>
    </recommendedName>
</protein>
<evidence type="ECO:0000256" key="4">
    <source>
        <dbReference type="ARBA" id="ARBA00023027"/>
    </source>
</evidence>
<dbReference type="InterPro" id="IPR006115">
    <property type="entry name" value="6PGDH_NADP-bd"/>
</dbReference>
<accession>A0ABT7FBE6</accession>
<keyword evidence="3 5" id="KW-0560">Oxidoreductase</keyword>
<sequence>MKIGFIGLGNMGGPMAANLAKAGHDVIGFDNADVAVDGVEMAGSAAEAASGTDVVITMLPNGDILRSVANEVIPAMAKGATLIDCSTVDVDSARAVAEQAEAAGLLAVDAPVSGGVGGASAGTLTFMAGGSDAAFAKAAPLFEIMGQKAVHCGGAGAGQAAKICNNMILGVTMIATCEAFALADKLGLDRQKMFDVVSTSSGYSWTMNAYCPAPGVGPQSPADNGYKPGFAAELMLKDLRLSQQAAESADADTPMGQLAQALYAQFVEAEDGKGCDFSAMLPRFEKRGRNA</sequence>
<name>A0ABT7FBE6_9RHOB</name>
<dbReference type="GO" id="GO:0008442">
    <property type="term" value="F:3-hydroxyisobutyrate dehydrogenase activity"/>
    <property type="evidence" value="ECO:0007669"/>
    <property type="project" value="UniProtKB-EC"/>
</dbReference>
<dbReference type="PIRSF" id="PIRSF000103">
    <property type="entry name" value="HIBADH"/>
    <property type="match status" value="1"/>
</dbReference>
<dbReference type="InterPro" id="IPR011548">
    <property type="entry name" value="HIBADH"/>
</dbReference>
<dbReference type="PANTHER" id="PTHR22981">
    <property type="entry name" value="3-HYDROXYISOBUTYRATE DEHYDROGENASE-RELATED"/>
    <property type="match status" value="1"/>
</dbReference>
<evidence type="ECO:0000313" key="9">
    <source>
        <dbReference type="Proteomes" id="UP001227126"/>
    </source>
</evidence>
<comment type="catalytic activity">
    <reaction evidence="5">
        <text>3-hydroxy-2-methylpropanoate + NAD(+) = 2-methyl-3-oxopropanoate + NADH + H(+)</text>
        <dbReference type="Rhea" id="RHEA:17681"/>
        <dbReference type="ChEBI" id="CHEBI:11805"/>
        <dbReference type="ChEBI" id="CHEBI:15378"/>
        <dbReference type="ChEBI" id="CHEBI:57540"/>
        <dbReference type="ChEBI" id="CHEBI:57700"/>
        <dbReference type="ChEBI" id="CHEBI:57945"/>
        <dbReference type="EC" id="1.1.1.31"/>
    </reaction>
</comment>
<evidence type="ECO:0000256" key="2">
    <source>
        <dbReference type="ARBA" id="ARBA00022456"/>
    </source>
</evidence>
<dbReference type="Gene3D" id="1.10.1040.10">
    <property type="entry name" value="N-(1-d-carboxylethyl)-l-norvaline Dehydrogenase, domain 2"/>
    <property type="match status" value="1"/>
</dbReference>
<gene>
    <name evidence="8" type="primary">mmsB</name>
    <name evidence="8" type="ORF">QO034_04840</name>
</gene>
<dbReference type="InterPro" id="IPR013328">
    <property type="entry name" value="6PGD_dom2"/>
</dbReference>
<dbReference type="Proteomes" id="UP001227126">
    <property type="component" value="Unassembled WGS sequence"/>
</dbReference>
<dbReference type="RefSeq" id="WP_284484373.1">
    <property type="nucleotide sequence ID" value="NZ_JASNJE010000004.1"/>
</dbReference>
<comment type="similarity">
    <text evidence="1 5">Belongs to the HIBADH-related family.</text>
</comment>
<dbReference type="InterPro" id="IPR029154">
    <property type="entry name" value="HIBADH-like_NADP-bd"/>
</dbReference>
<comment type="caution">
    <text evidence="8">The sequence shown here is derived from an EMBL/GenBank/DDBJ whole genome shotgun (WGS) entry which is preliminary data.</text>
</comment>
<dbReference type="EC" id="1.1.1.31" evidence="5"/>
<dbReference type="PROSITE" id="PS00895">
    <property type="entry name" value="3_HYDROXYISOBUT_DH"/>
    <property type="match status" value="1"/>
</dbReference>
<feature type="domain" description="3-hydroxyisobutyrate dehydrogenase-like NAD-binding" evidence="7">
    <location>
        <begin position="156"/>
        <end position="281"/>
    </location>
</feature>
<evidence type="ECO:0000256" key="1">
    <source>
        <dbReference type="ARBA" id="ARBA00009080"/>
    </source>
</evidence>
<keyword evidence="2 5" id="KW-0101">Branched-chain amino acid catabolism</keyword>
<dbReference type="SUPFAM" id="SSF48179">
    <property type="entry name" value="6-phosphogluconate dehydrogenase C-terminal domain-like"/>
    <property type="match status" value="1"/>
</dbReference>
<comment type="pathway">
    <text evidence="5">Amino-acid degradation; L-valine degradation.</text>
</comment>
<proteinExistence type="inferred from homology"/>
<dbReference type="Gene3D" id="3.40.50.720">
    <property type="entry name" value="NAD(P)-binding Rossmann-like Domain"/>
    <property type="match status" value="1"/>
</dbReference>
<reference evidence="8 9" key="1">
    <citation type="submission" date="2023-05" db="EMBL/GenBank/DDBJ databases">
        <title>Sedimentitalea sp. nov. JM2-8.</title>
        <authorList>
            <person name="Huang J."/>
        </authorList>
    </citation>
    <scope>NUCLEOTIDE SEQUENCE [LARGE SCALE GENOMIC DNA]</scope>
    <source>
        <strain evidence="8 9">JM2-8</strain>
    </source>
</reference>
<keyword evidence="9" id="KW-1185">Reference proteome</keyword>
<dbReference type="SUPFAM" id="SSF51735">
    <property type="entry name" value="NAD(P)-binding Rossmann-fold domains"/>
    <property type="match status" value="1"/>
</dbReference>
<dbReference type="InterPro" id="IPR036291">
    <property type="entry name" value="NAD(P)-bd_dom_sf"/>
</dbReference>
<dbReference type="NCBIfam" id="TIGR01692">
    <property type="entry name" value="HIBADH"/>
    <property type="match status" value="1"/>
</dbReference>
<evidence type="ECO:0000256" key="5">
    <source>
        <dbReference type="RuleBase" id="RU910714"/>
    </source>
</evidence>
<dbReference type="InterPro" id="IPR015815">
    <property type="entry name" value="HIBADH-related"/>
</dbReference>
<dbReference type="InterPro" id="IPR002204">
    <property type="entry name" value="3-OH-isobutyrate_DH-rel_CS"/>
</dbReference>
<keyword evidence="4 5" id="KW-0520">NAD</keyword>
<feature type="domain" description="6-phosphogluconate dehydrogenase NADP-binding" evidence="6">
    <location>
        <begin position="2"/>
        <end position="153"/>
    </location>
</feature>
<dbReference type="PANTHER" id="PTHR22981:SF7">
    <property type="entry name" value="3-HYDROXYISOBUTYRATE DEHYDROGENASE, MITOCHONDRIAL"/>
    <property type="match status" value="1"/>
</dbReference>